<feature type="domain" description="Alcohol dehydrogenase iron-type/glycerol dehydrogenase GldA" evidence="2">
    <location>
        <begin position="38"/>
        <end position="196"/>
    </location>
</feature>
<organism evidence="4 5">
    <name type="scientific">Ascochyta lentis</name>
    <dbReference type="NCBI Taxonomy" id="205686"/>
    <lineage>
        <taxon>Eukaryota</taxon>
        <taxon>Fungi</taxon>
        <taxon>Dikarya</taxon>
        <taxon>Ascomycota</taxon>
        <taxon>Pezizomycotina</taxon>
        <taxon>Dothideomycetes</taxon>
        <taxon>Pleosporomycetidae</taxon>
        <taxon>Pleosporales</taxon>
        <taxon>Pleosporineae</taxon>
        <taxon>Didymellaceae</taxon>
        <taxon>Ascochyta</taxon>
    </lineage>
</organism>
<sequence length="416" mass="44876">MTTQPAQEVCEQAFQDYAEPLLSYGAPLSVICSRHVTNRYHSSRIYIIASQSLTKNTTALEELQTALGDKVAKVHIGLSQHTLMSECLAVMADIRNVQANLIITLGGGSISDAAKIMAYALANGVTDKSDLLSLPHVMGSKLGLGGNTMPPAIPIIAVTTSLSGAEYIPFAGVTDDEDGIKYQFTGNCKGPSLIVISDELSVTVPVKPWLAAGVRAIDHCVEALCTLLRPAKGWEEAEEAAIMGLQCIAPSLLKTKKDPSDEKARRTAQLGVRHSMVPLKNRVFKGASHAIGHFLGPMGVGHGETSCVLMTATHKYNFKVNAKEQSAVCNVLWDIPEVCSVFRAHNLDKASADLGDLLDTFVRELELPRSLTEVGITSQKELELLARHTLKDPYAKTNPIPLRTPEQVMEILIACI</sequence>
<evidence type="ECO:0000313" key="5">
    <source>
        <dbReference type="Proteomes" id="UP000651452"/>
    </source>
</evidence>
<dbReference type="OrthoDB" id="339764at2759"/>
<dbReference type="InterPro" id="IPR056798">
    <property type="entry name" value="ADH_Fe_C"/>
</dbReference>
<evidence type="ECO:0000259" key="2">
    <source>
        <dbReference type="Pfam" id="PF00465"/>
    </source>
</evidence>
<evidence type="ECO:0000256" key="1">
    <source>
        <dbReference type="ARBA" id="ARBA00023002"/>
    </source>
</evidence>
<dbReference type="GO" id="GO:0046872">
    <property type="term" value="F:metal ion binding"/>
    <property type="evidence" value="ECO:0007669"/>
    <property type="project" value="InterPro"/>
</dbReference>
<evidence type="ECO:0000259" key="3">
    <source>
        <dbReference type="Pfam" id="PF25137"/>
    </source>
</evidence>
<evidence type="ECO:0000313" key="4">
    <source>
        <dbReference type="EMBL" id="KAF9697356.1"/>
    </source>
</evidence>
<reference evidence="4" key="1">
    <citation type="submission" date="2018-12" db="EMBL/GenBank/DDBJ databases">
        <authorList>
            <person name="Syme R.A."/>
            <person name="Farfan-Caceres L."/>
            <person name="Lichtenzveig J."/>
        </authorList>
    </citation>
    <scope>NUCLEOTIDE SEQUENCE</scope>
    <source>
        <strain evidence="4">Al4</strain>
    </source>
</reference>
<gene>
    <name evidence="4" type="ORF">EKO04_005152</name>
</gene>
<accession>A0A8H7MEB2</accession>
<dbReference type="GO" id="GO:0004022">
    <property type="term" value="F:alcohol dehydrogenase (NAD+) activity"/>
    <property type="evidence" value="ECO:0007669"/>
    <property type="project" value="TreeGrafter"/>
</dbReference>
<dbReference type="InterPro" id="IPR001670">
    <property type="entry name" value="ADH_Fe/GldA"/>
</dbReference>
<keyword evidence="5" id="KW-1185">Reference proteome</keyword>
<comment type="caution">
    <text evidence="4">The sequence shown here is derived from an EMBL/GenBank/DDBJ whole genome shotgun (WGS) entry which is preliminary data.</text>
</comment>
<dbReference type="Gene3D" id="1.20.1090.10">
    <property type="entry name" value="Dehydroquinate synthase-like - alpha domain"/>
    <property type="match status" value="1"/>
</dbReference>
<name>A0A8H7MEB2_9PLEO</name>
<dbReference type="Pfam" id="PF25137">
    <property type="entry name" value="ADH_Fe_C"/>
    <property type="match status" value="1"/>
</dbReference>
<protein>
    <recommendedName>
        <fullName evidence="6">Alcohol dehydrogenase iron-type/glycerol dehydrogenase GldA domain-containing protein</fullName>
    </recommendedName>
</protein>
<dbReference type="Pfam" id="PF00465">
    <property type="entry name" value="Fe-ADH"/>
    <property type="match status" value="1"/>
</dbReference>
<dbReference type="PANTHER" id="PTHR11496:SF107">
    <property type="entry name" value="ALCOHOL DEHYDROGENASE, PUTATIVE (AFU_ORTHOLOGUE AFUA_1G06800)-RELATED"/>
    <property type="match status" value="1"/>
</dbReference>
<dbReference type="CDD" id="cd08192">
    <property type="entry name" value="MAR-like"/>
    <property type="match status" value="1"/>
</dbReference>
<dbReference type="PANTHER" id="PTHR11496">
    <property type="entry name" value="ALCOHOL DEHYDROGENASE"/>
    <property type="match status" value="1"/>
</dbReference>
<dbReference type="Gene3D" id="3.40.50.1970">
    <property type="match status" value="1"/>
</dbReference>
<dbReference type="EMBL" id="RZGK01000008">
    <property type="protein sequence ID" value="KAF9697356.1"/>
    <property type="molecule type" value="Genomic_DNA"/>
</dbReference>
<proteinExistence type="predicted"/>
<dbReference type="SUPFAM" id="SSF56796">
    <property type="entry name" value="Dehydroquinate synthase-like"/>
    <property type="match status" value="1"/>
</dbReference>
<evidence type="ECO:0008006" key="6">
    <source>
        <dbReference type="Google" id="ProtNLM"/>
    </source>
</evidence>
<dbReference type="Proteomes" id="UP000651452">
    <property type="component" value="Unassembled WGS sequence"/>
</dbReference>
<dbReference type="InterPro" id="IPR039697">
    <property type="entry name" value="Alcohol_dehydrogenase_Fe"/>
</dbReference>
<reference evidence="4" key="2">
    <citation type="submission" date="2020-09" db="EMBL/GenBank/DDBJ databases">
        <title>Reference genome assembly for Australian Ascochyta lentis isolate Al4.</title>
        <authorList>
            <person name="Lee R.C."/>
            <person name="Farfan-Caceres L.M."/>
            <person name="Debler J.W."/>
            <person name="Williams A.H."/>
            <person name="Henares B.M."/>
        </authorList>
    </citation>
    <scope>NUCLEOTIDE SEQUENCE</scope>
    <source>
        <strain evidence="4">Al4</strain>
    </source>
</reference>
<dbReference type="AlphaFoldDB" id="A0A8H7MEB2"/>
<keyword evidence="1" id="KW-0560">Oxidoreductase</keyword>
<feature type="domain" description="Fe-containing alcohol dehydrogenase-like C-terminal" evidence="3">
    <location>
        <begin position="211"/>
        <end position="413"/>
    </location>
</feature>
<dbReference type="GO" id="GO:0005739">
    <property type="term" value="C:mitochondrion"/>
    <property type="evidence" value="ECO:0007669"/>
    <property type="project" value="TreeGrafter"/>
</dbReference>